<dbReference type="SUPFAM" id="SSF141694">
    <property type="entry name" value="AF2212/PG0164-like"/>
    <property type="match status" value="1"/>
</dbReference>
<dbReference type="Gene3D" id="2.40.30.100">
    <property type="entry name" value="AF2212/PG0164-like"/>
    <property type="match status" value="1"/>
</dbReference>
<accession>A0A6J7H523</accession>
<protein>
    <submittedName>
        <fullName evidence="1">Unannotated protein</fullName>
    </submittedName>
</protein>
<sequence>MRWLSTFRVGARFRLQTRIVDTQPCSRAYSVPMTSTVLQLTAVLEPRGPAAAIVLTDAQVASLGSTKTPPVRFTIGGQTVAGRIGRMGGENLLGLNKSVRTTLGVEAGDTVDVTIELDAEPRTVELPAELATALDAEPAVRAAFDALSPSKRKEHARSVADAKRADTRDRRIASIVAALRP</sequence>
<dbReference type="Pfam" id="PF13376">
    <property type="entry name" value="OmdA"/>
    <property type="match status" value="1"/>
</dbReference>
<dbReference type="InterPro" id="IPR037079">
    <property type="entry name" value="AF2212/PG0164-like_sf"/>
</dbReference>
<dbReference type="EMBL" id="CAFBLX010000317">
    <property type="protein sequence ID" value="CAB4916001.1"/>
    <property type="molecule type" value="Genomic_DNA"/>
</dbReference>
<gene>
    <name evidence="1" type="ORF">UFOPK3472_03323</name>
</gene>
<organism evidence="1">
    <name type="scientific">freshwater metagenome</name>
    <dbReference type="NCBI Taxonomy" id="449393"/>
    <lineage>
        <taxon>unclassified sequences</taxon>
        <taxon>metagenomes</taxon>
        <taxon>ecological metagenomes</taxon>
    </lineage>
</organism>
<proteinExistence type="predicted"/>
<dbReference type="Pfam" id="PF08922">
    <property type="entry name" value="DUF1905"/>
    <property type="match status" value="1"/>
</dbReference>
<name>A0A6J7H523_9ZZZZ</name>
<dbReference type="AlphaFoldDB" id="A0A6J7H523"/>
<evidence type="ECO:0000313" key="1">
    <source>
        <dbReference type="EMBL" id="CAB4916001.1"/>
    </source>
</evidence>
<reference evidence="1" key="1">
    <citation type="submission" date="2020-05" db="EMBL/GenBank/DDBJ databases">
        <authorList>
            <person name="Chiriac C."/>
            <person name="Salcher M."/>
            <person name="Ghai R."/>
            <person name="Kavagutti S V."/>
        </authorList>
    </citation>
    <scope>NUCLEOTIDE SEQUENCE</scope>
</reference>
<dbReference type="InterPro" id="IPR015018">
    <property type="entry name" value="DUF1905"/>
</dbReference>